<protein>
    <recommendedName>
        <fullName evidence="1">TnsA endonuclease N-terminal domain-containing protein</fullName>
    </recommendedName>
</protein>
<dbReference type="InterPro" id="IPR011856">
    <property type="entry name" value="tRNA_endonuc-like_dom_sf"/>
</dbReference>
<organism evidence="2">
    <name type="scientific">Hydrogenovibrio crunogenus (strain DSM 25203 / XCL-2)</name>
    <name type="common">Thiomicrospira crunogena</name>
    <dbReference type="NCBI Taxonomy" id="317025"/>
    <lineage>
        <taxon>Bacteria</taxon>
        <taxon>Pseudomonadati</taxon>
        <taxon>Pseudomonadota</taxon>
        <taxon>Gammaproteobacteria</taxon>
        <taxon>Thiotrichales</taxon>
        <taxon>Piscirickettsiaceae</taxon>
        <taxon>Hydrogenovibrio</taxon>
    </lineage>
</organism>
<dbReference type="InterPro" id="IPR014833">
    <property type="entry name" value="TnsA_N"/>
</dbReference>
<reference evidence="2" key="1">
    <citation type="submission" date="2006-07" db="EMBL/GenBank/DDBJ databases">
        <title>Complete sequence of Thiomicrospira crunogena XCL-2.</title>
        <authorList>
            <consortium name="US DOE Joint Genome Institute"/>
            <person name="Copeland A."/>
            <person name="Lucas S."/>
            <person name="Lapidus A."/>
            <person name="Barry K."/>
            <person name="Detter J.C."/>
            <person name="Glavina del Rio T."/>
            <person name="Hammon N."/>
            <person name="Israni S."/>
            <person name="Dalin E."/>
            <person name="Tice H."/>
            <person name="Pitluck S."/>
            <person name="Chain P."/>
            <person name="Malfatti S."/>
            <person name="Shin M."/>
            <person name="Vergez L."/>
            <person name="Schmutz J."/>
            <person name="Larimer F."/>
            <person name="Land M."/>
            <person name="Hauser L."/>
            <person name="Kyrpides N."/>
            <person name="Lykidis A."/>
            <person name="Scott K.M."/>
            <person name="Sievert S."/>
            <person name="Kerfeld C."/>
            <person name="Freyermuth S."/>
            <person name="Dobrinski K."/>
            <person name="Boller A."/>
            <person name="Fitzpatrick K."/>
            <person name="Thoma P."/>
            <person name="Moore J."/>
            <person name="Richardson P."/>
        </authorList>
    </citation>
    <scope>NUCLEOTIDE SEQUENCE</scope>
    <source>
        <strain evidence="2">XCL-2</strain>
    </source>
</reference>
<dbReference type="OrthoDB" id="6103242at2"/>
<dbReference type="Pfam" id="PF08722">
    <property type="entry name" value="Tn7_TnsA-like_N"/>
    <property type="match status" value="1"/>
</dbReference>
<dbReference type="eggNOG" id="ENOG5032QUD">
    <property type="taxonomic scope" value="Bacteria"/>
</dbReference>
<evidence type="ECO:0000313" key="2">
    <source>
        <dbReference type="EMBL" id="ABB40974.1"/>
    </source>
</evidence>
<dbReference type="KEGG" id="tcx:Tcr_0378"/>
<dbReference type="STRING" id="317025.Tcr_0378"/>
<proteinExistence type="predicted"/>
<gene>
    <name evidence="2" type="ordered locus">Tcr_0378</name>
</gene>
<dbReference type="GO" id="GO:0003676">
    <property type="term" value="F:nucleic acid binding"/>
    <property type="evidence" value="ECO:0007669"/>
    <property type="project" value="InterPro"/>
</dbReference>
<sequence length="205" mass="24288">MYSPARKIKKSSVKNIVRFPSSKNNRTLLLESILESQFALLLEYDNSVEAYFEQPETFVLQTETNTKHKYTPDFLIAFKNGQRKYIEVKPRSEIESGKFSTVFELFKQKTTQLGDNFEVLSEEVIQREPLLQNLKYFYRFRKHKTINIKLFEELSNHITTPITFKELSLSYDLKSLYQLIAFGYIKFDINNEPFSVNSEVWFSEE</sequence>
<dbReference type="HOGENOM" id="CLU_100949_0_1_6"/>
<dbReference type="EMBL" id="CP000109">
    <property type="protein sequence ID" value="ABB40974.1"/>
    <property type="molecule type" value="Genomic_DNA"/>
</dbReference>
<dbReference type="Gene3D" id="3.40.1350.10">
    <property type="match status" value="1"/>
</dbReference>
<name>Q31IP9_HYDCU</name>
<dbReference type="AlphaFoldDB" id="Q31IP9"/>
<evidence type="ECO:0000259" key="1">
    <source>
        <dbReference type="Pfam" id="PF08722"/>
    </source>
</evidence>
<feature type="domain" description="TnsA endonuclease N-terminal" evidence="1">
    <location>
        <begin position="45"/>
        <end position="122"/>
    </location>
</feature>
<accession>Q31IP9</accession>